<feature type="transmembrane region" description="Helical" evidence="7">
    <location>
        <begin position="312"/>
        <end position="332"/>
    </location>
</feature>
<evidence type="ECO:0000256" key="5">
    <source>
        <dbReference type="ARBA" id="ARBA00022989"/>
    </source>
</evidence>
<feature type="transmembrane region" description="Helical" evidence="7">
    <location>
        <begin position="282"/>
        <end position="300"/>
    </location>
</feature>
<keyword evidence="5 7" id="KW-1133">Transmembrane helix</keyword>
<evidence type="ECO:0000313" key="9">
    <source>
        <dbReference type="Proteomes" id="UP001208567"/>
    </source>
</evidence>
<keyword evidence="3" id="KW-1003">Cell membrane</keyword>
<evidence type="ECO:0000256" key="3">
    <source>
        <dbReference type="ARBA" id="ARBA00022475"/>
    </source>
</evidence>
<proteinExistence type="inferred from homology"/>
<feature type="transmembrane region" description="Helical" evidence="7">
    <location>
        <begin position="89"/>
        <end position="108"/>
    </location>
</feature>
<feature type="transmembrane region" description="Helical" evidence="7">
    <location>
        <begin position="146"/>
        <end position="166"/>
    </location>
</feature>
<keyword evidence="6 7" id="KW-0472">Membrane</keyword>
<comment type="caution">
    <text evidence="8">The sequence shown here is derived from an EMBL/GenBank/DDBJ whole genome shotgun (WGS) entry which is preliminary data.</text>
</comment>
<evidence type="ECO:0000256" key="4">
    <source>
        <dbReference type="ARBA" id="ARBA00022692"/>
    </source>
</evidence>
<dbReference type="PANTHER" id="PTHR30106">
    <property type="entry name" value="INNER MEMBRANE PROTEIN YEIH-RELATED"/>
    <property type="match status" value="1"/>
</dbReference>
<evidence type="ECO:0000256" key="6">
    <source>
        <dbReference type="ARBA" id="ARBA00023136"/>
    </source>
</evidence>
<dbReference type="Proteomes" id="UP001208567">
    <property type="component" value="Unassembled WGS sequence"/>
</dbReference>
<feature type="transmembrane region" description="Helical" evidence="7">
    <location>
        <begin position="65"/>
        <end position="83"/>
    </location>
</feature>
<dbReference type="Pfam" id="PF03601">
    <property type="entry name" value="Cons_hypoth698"/>
    <property type="match status" value="1"/>
</dbReference>
<dbReference type="RefSeq" id="WP_264848084.1">
    <property type="nucleotide sequence ID" value="NZ_BRXR01000001.1"/>
</dbReference>
<dbReference type="PANTHER" id="PTHR30106:SF1">
    <property type="entry name" value="UPF0324 MEMBRANE PROTEIN FN0533"/>
    <property type="match status" value="1"/>
</dbReference>
<comment type="subcellular location">
    <subcellularLocation>
        <location evidence="1">Cell membrane</location>
        <topology evidence="1">Multi-pass membrane protein</topology>
    </subcellularLocation>
</comment>
<keyword evidence="4 7" id="KW-0812">Transmembrane</keyword>
<evidence type="ECO:0000313" key="8">
    <source>
        <dbReference type="EMBL" id="GLC28816.1"/>
    </source>
</evidence>
<accession>A0ABQ5N0V7</accession>
<feature type="transmembrane region" description="Helical" evidence="7">
    <location>
        <begin position="213"/>
        <end position="232"/>
    </location>
</feature>
<evidence type="ECO:0000256" key="1">
    <source>
        <dbReference type="ARBA" id="ARBA00004651"/>
    </source>
</evidence>
<feature type="transmembrane region" description="Helical" evidence="7">
    <location>
        <begin position="252"/>
        <end position="276"/>
    </location>
</feature>
<evidence type="ECO:0000256" key="2">
    <source>
        <dbReference type="ARBA" id="ARBA00007977"/>
    </source>
</evidence>
<protein>
    <recommendedName>
        <fullName evidence="10">Sulfate exporter family transporter</fullName>
    </recommendedName>
</protein>
<feature type="transmembrane region" description="Helical" evidence="7">
    <location>
        <begin position="178"/>
        <end position="201"/>
    </location>
</feature>
<name>A0ABQ5N0V7_9CLOT</name>
<feature type="transmembrane region" description="Helical" evidence="7">
    <location>
        <begin position="120"/>
        <end position="140"/>
    </location>
</feature>
<gene>
    <name evidence="8" type="ORF">bsdE14_02260</name>
</gene>
<dbReference type="InterPro" id="IPR018383">
    <property type="entry name" value="UPF0324_pro"/>
</dbReference>
<comment type="similarity">
    <text evidence="2">Belongs to the UPF0324 family.</text>
</comment>
<dbReference type="EMBL" id="BRXR01000001">
    <property type="protein sequence ID" value="GLC28816.1"/>
    <property type="molecule type" value="Genomic_DNA"/>
</dbReference>
<evidence type="ECO:0008006" key="10">
    <source>
        <dbReference type="Google" id="ProtNLM"/>
    </source>
</evidence>
<organism evidence="8 9">
    <name type="scientific">Clostridium omnivorum</name>
    <dbReference type="NCBI Taxonomy" id="1604902"/>
    <lineage>
        <taxon>Bacteria</taxon>
        <taxon>Bacillati</taxon>
        <taxon>Bacillota</taxon>
        <taxon>Clostridia</taxon>
        <taxon>Eubacteriales</taxon>
        <taxon>Clostridiaceae</taxon>
        <taxon>Clostridium</taxon>
    </lineage>
</organism>
<feature type="transmembrane region" description="Helical" evidence="7">
    <location>
        <begin position="12"/>
        <end position="44"/>
    </location>
</feature>
<evidence type="ECO:0000256" key="7">
    <source>
        <dbReference type="SAM" id="Phobius"/>
    </source>
</evidence>
<sequence>MLFIKEKGPGILFAFIIAVLSYFLGKLFPIIGGPVFGIVIGILINNFWGKPKYTLKGVAFTSKKILQWAIIVLGGGLSLSQVWKTGSDSFAVMIFTITAAFISAYGFGKLMNIPFKLKSLIGVGTAICGGSAIAAISPIIEADEMEVAYSISTIFLFNIIAVLIFPPLGHLLGFSDKAFGLWAGTAINDTSSVVAAGYAFSNIAGTYATIVKLTRTTMIIPISIIFTIAVAIKKKKEAKEIEGVNYSFKKVFPWFILWFLVASLLNTLGIFSAPMINFINNLGKFMIIMALSAVGLSADFKQMLKTGVKPIFLGLIVWFVVAIVSIIVQFSIGQI</sequence>
<keyword evidence="9" id="KW-1185">Reference proteome</keyword>
<reference evidence="8 9" key="1">
    <citation type="journal article" date="2024" name="Int. J. Syst. Evol. Microbiol.">
        <title>Clostridium omnivorum sp. nov., isolated from anoxic soil under the treatment of reductive soil disinfestation.</title>
        <authorList>
            <person name="Ueki A."/>
            <person name="Tonouchi A."/>
            <person name="Kaku N."/>
            <person name="Honma S."/>
            <person name="Ueki K."/>
        </authorList>
    </citation>
    <scope>NUCLEOTIDE SEQUENCE [LARGE SCALE GENOMIC DNA]</scope>
    <source>
        <strain evidence="8 9">E14</strain>
    </source>
</reference>